<evidence type="ECO:0008006" key="2">
    <source>
        <dbReference type="Google" id="ProtNLM"/>
    </source>
</evidence>
<dbReference type="EMBL" id="HBUF01224515">
    <property type="protein sequence ID" value="CAG6670877.1"/>
    <property type="molecule type" value="Transcribed_RNA"/>
</dbReference>
<proteinExistence type="predicted"/>
<sequence>MDGGESLSQNNDIRCSRCPPEKAKLYKGKKGLRIHYGHAHRDFLSDLNCDRTSASETFVAHLFDSVPSTSSVFVQTDLDLLSKNLTNLKKNVKIIKRIPKGVRMLVASQLSSVIQSCLSENTIASWAELFLFSFKFLNVTQEKKGSLVQAIKANLISNAVPEIRKQKFKEKTLVERVEGKMIDLDIRGAVKLISSTDSVARVDEQIFSDLKTKHPVPSRPLDFPDAPDDSIRPLVVNSSSVLKSIDSFPTGSSGGIDGLSPQHLKDLVSLSANEHGRKLLSSLTSLCNFLLAGKVNEAVCPLLYGASLFALTKKDGGVRPIAVGSVIRRLVAKLSCFSVKEEMAAHFLPHQLGFGTKLGCEAAIHAARAHVADLANKDQVLLKIDFQNAFNSVERDS</sequence>
<reference evidence="1" key="1">
    <citation type="submission" date="2021-05" db="EMBL/GenBank/DDBJ databases">
        <authorList>
            <person name="Alioto T."/>
            <person name="Alioto T."/>
            <person name="Gomez Garrido J."/>
        </authorList>
    </citation>
    <scope>NUCLEOTIDE SEQUENCE</scope>
</reference>
<dbReference type="AlphaFoldDB" id="A0A8D8WSG0"/>
<name>A0A8D8WSG0_9HEMI</name>
<accession>A0A8D8WSG0</accession>
<organism evidence="1">
    <name type="scientific">Cacopsylla melanoneura</name>
    <dbReference type="NCBI Taxonomy" id="428564"/>
    <lineage>
        <taxon>Eukaryota</taxon>
        <taxon>Metazoa</taxon>
        <taxon>Ecdysozoa</taxon>
        <taxon>Arthropoda</taxon>
        <taxon>Hexapoda</taxon>
        <taxon>Insecta</taxon>
        <taxon>Pterygota</taxon>
        <taxon>Neoptera</taxon>
        <taxon>Paraneoptera</taxon>
        <taxon>Hemiptera</taxon>
        <taxon>Sternorrhyncha</taxon>
        <taxon>Psylloidea</taxon>
        <taxon>Psyllidae</taxon>
        <taxon>Psyllinae</taxon>
        <taxon>Cacopsylla</taxon>
    </lineage>
</organism>
<protein>
    <recommendedName>
        <fullName evidence="2">Reverse transcriptase domain-containing protein</fullName>
    </recommendedName>
</protein>
<evidence type="ECO:0000313" key="1">
    <source>
        <dbReference type="EMBL" id="CAG6670877.1"/>
    </source>
</evidence>